<feature type="region of interest" description="Disordered" evidence="1">
    <location>
        <begin position="50"/>
        <end position="98"/>
    </location>
</feature>
<comment type="caution">
    <text evidence="3">The sequence shown here is derived from an EMBL/GenBank/DDBJ whole genome shotgun (WGS) entry which is preliminary data.</text>
</comment>
<feature type="compositionally biased region" description="Basic and acidic residues" evidence="1">
    <location>
        <begin position="84"/>
        <end position="98"/>
    </location>
</feature>
<evidence type="ECO:0000256" key="1">
    <source>
        <dbReference type="SAM" id="MobiDB-lite"/>
    </source>
</evidence>
<feature type="transmembrane region" description="Helical" evidence="2">
    <location>
        <begin position="12"/>
        <end position="35"/>
    </location>
</feature>
<dbReference type="EMBL" id="AFXZ01000056">
    <property type="protein sequence ID" value="EGV42460.1"/>
    <property type="molecule type" value="Genomic_DNA"/>
</dbReference>
<feature type="compositionally biased region" description="Basic and acidic residues" evidence="1">
    <location>
        <begin position="140"/>
        <end position="154"/>
    </location>
</feature>
<keyword evidence="2" id="KW-0472">Membrane</keyword>
<keyword evidence="2" id="KW-1133">Transmembrane helix</keyword>
<dbReference type="Proteomes" id="UP000003730">
    <property type="component" value="Unassembled WGS sequence"/>
</dbReference>
<evidence type="ECO:0000256" key="2">
    <source>
        <dbReference type="SAM" id="Phobius"/>
    </source>
</evidence>
<dbReference type="OrthoDB" id="676306at2"/>
<reference evidence="3 4" key="1">
    <citation type="journal article" date="2008" name="Int. J. Syst. Evol. Microbiol.">
        <title>Bizionia argentinensis sp. nov., isolated from surface marine water in Antarctica.</title>
        <authorList>
            <person name="Bercovich A."/>
            <person name="Vazquez S.C."/>
            <person name="Yankilevich P."/>
            <person name="Coria S.H."/>
            <person name="Foti M."/>
            <person name="Hernandez E."/>
            <person name="Vidal A."/>
            <person name="Ruberto L."/>
            <person name="Melo C."/>
            <person name="Marenssi S."/>
            <person name="Criscuolo M."/>
            <person name="Memoli M."/>
            <person name="Arguelles M."/>
            <person name="Mac Cormack W.P."/>
        </authorList>
    </citation>
    <scope>NUCLEOTIDE SEQUENCE [LARGE SCALE GENOMIC DNA]</scope>
    <source>
        <strain evidence="3 4">JUB59</strain>
    </source>
</reference>
<feature type="compositionally biased region" description="Basic and acidic residues" evidence="1">
    <location>
        <begin position="179"/>
        <end position="188"/>
    </location>
</feature>
<sequence length="298" mass="31528">MKYLETKHERNSAKITALIAVILVLLLFVVGASYMDPPEEYGVAINFGNSPVGSGNVQPKEPVKSEPREIEQPPEETVTKSQKTKPEAAAAEKTKAEDVITQNNEESLAIEKKKQVDAKAKAVSDAKAKAQAKADAKAKAEAEQKAKEQAEKEAKKKKLDALIGGVSKSEGKTTGGEGDDNKAGDKGQLDGNPYATSYFGDPGSGSGGVGYGLNGRGKATYKTIQQDCNESGMVIVEIVVDRAGNVIEANPGAKGTTNTAACLLEPARKIALSHKWRSDSKAPARQVGFVKVNFNLGQ</sequence>
<dbReference type="eggNOG" id="COG0810">
    <property type="taxonomic scope" value="Bacteria"/>
</dbReference>
<gene>
    <name evidence="3" type="ORF">BZARG_3052</name>
</gene>
<dbReference type="RefSeq" id="WP_008639112.1">
    <property type="nucleotide sequence ID" value="NZ_AFXZ01000056.1"/>
</dbReference>
<dbReference type="STRING" id="1046627.BZARG_3052"/>
<keyword evidence="4" id="KW-1185">Reference proteome</keyword>
<keyword evidence="2" id="KW-0812">Transmembrane</keyword>
<name>G2EGH9_9FLAO</name>
<dbReference type="AlphaFoldDB" id="G2EGH9"/>
<proteinExistence type="predicted"/>
<organism evidence="3 4">
    <name type="scientific">Bizionia argentinensis JUB59</name>
    <dbReference type="NCBI Taxonomy" id="1046627"/>
    <lineage>
        <taxon>Bacteria</taxon>
        <taxon>Pseudomonadati</taxon>
        <taxon>Bacteroidota</taxon>
        <taxon>Flavobacteriia</taxon>
        <taxon>Flavobacteriales</taxon>
        <taxon>Flavobacteriaceae</taxon>
        <taxon>Bizionia</taxon>
    </lineage>
</organism>
<feature type="compositionally biased region" description="Basic and acidic residues" evidence="1">
    <location>
        <begin position="61"/>
        <end position="71"/>
    </location>
</feature>
<evidence type="ECO:0000313" key="3">
    <source>
        <dbReference type="EMBL" id="EGV42460.1"/>
    </source>
</evidence>
<protein>
    <submittedName>
        <fullName evidence="3">Energy transducer TonB</fullName>
    </submittedName>
</protein>
<accession>G2EGH9</accession>
<dbReference type="PATRIC" id="fig|1046627.3.peg.2611"/>
<feature type="region of interest" description="Disordered" evidence="1">
    <location>
        <begin position="140"/>
        <end position="201"/>
    </location>
</feature>
<evidence type="ECO:0000313" key="4">
    <source>
        <dbReference type="Proteomes" id="UP000003730"/>
    </source>
</evidence>